<dbReference type="Gene3D" id="1.10.10.10">
    <property type="entry name" value="Winged helix-like DNA-binding domain superfamily/Winged helix DNA-binding domain"/>
    <property type="match status" value="1"/>
</dbReference>
<dbReference type="InterPro" id="IPR000835">
    <property type="entry name" value="HTH_MarR-typ"/>
</dbReference>
<evidence type="ECO:0000256" key="2">
    <source>
        <dbReference type="ARBA" id="ARBA00023125"/>
    </source>
</evidence>
<dbReference type="EMBL" id="JAWIIV010000088">
    <property type="protein sequence ID" value="MEC4723845.1"/>
    <property type="molecule type" value="Genomic_DNA"/>
</dbReference>
<dbReference type="Proteomes" id="UP001352263">
    <property type="component" value="Unassembled WGS sequence"/>
</dbReference>
<keyword evidence="2" id="KW-0238">DNA-binding</keyword>
<protein>
    <submittedName>
        <fullName evidence="6">MarR family transcriptional regulator</fullName>
    </submittedName>
</protein>
<keyword evidence="3" id="KW-0804">Transcription</keyword>
<keyword evidence="7" id="KW-1185">Reference proteome</keyword>
<comment type="caution">
    <text evidence="6">The sequence shown here is derived from an EMBL/GenBank/DDBJ whole genome shotgun (WGS) entry which is preliminary data.</text>
</comment>
<evidence type="ECO:0000259" key="5">
    <source>
        <dbReference type="PROSITE" id="PS50995"/>
    </source>
</evidence>
<evidence type="ECO:0000313" key="7">
    <source>
        <dbReference type="Proteomes" id="UP001352263"/>
    </source>
</evidence>
<feature type="domain" description="HTH marR-type" evidence="5">
    <location>
        <begin position="20"/>
        <end position="152"/>
    </location>
</feature>
<keyword evidence="1" id="KW-0805">Transcription regulation</keyword>
<dbReference type="InterPro" id="IPR036388">
    <property type="entry name" value="WH-like_DNA-bd_sf"/>
</dbReference>
<dbReference type="Pfam" id="PF01047">
    <property type="entry name" value="MarR"/>
    <property type="match status" value="1"/>
</dbReference>
<feature type="region of interest" description="Disordered" evidence="4">
    <location>
        <begin position="159"/>
        <end position="182"/>
    </location>
</feature>
<dbReference type="PANTHER" id="PTHR42756">
    <property type="entry name" value="TRANSCRIPTIONAL REGULATOR, MARR"/>
    <property type="match status" value="1"/>
</dbReference>
<dbReference type="SMART" id="SM00347">
    <property type="entry name" value="HTH_MARR"/>
    <property type="match status" value="1"/>
</dbReference>
<organism evidence="6 7">
    <name type="scientific">Noviherbaspirillum album</name>
    <dbReference type="NCBI Taxonomy" id="3080276"/>
    <lineage>
        <taxon>Bacteria</taxon>
        <taxon>Pseudomonadati</taxon>
        <taxon>Pseudomonadota</taxon>
        <taxon>Betaproteobacteria</taxon>
        <taxon>Burkholderiales</taxon>
        <taxon>Oxalobacteraceae</taxon>
        <taxon>Noviherbaspirillum</taxon>
    </lineage>
</organism>
<sequence>MKTKEETTNILRHWSEAVPNDRLAHLIKDATRALVRSLQLRLTEHSVSFGHWTFLRILWEGDGITQRQLSEEAGVMEPTTFAALKAMEKLGYIERRQLPNNKKNVYVFLTKEGHGLKGNLVPLAEEVNTLSVKGIPPNEVAITRKVLLAMLENLAKDEAEAASEDRRIPSTRELGRLLTENR</sequence>
<accession>A0ABU6JJI1</accession>
<evidence type="ECO:0000256" key="1">
    <source>
        <dbReference type="ARBA" id="ARBA00023015"/>
    </source>
</evidence>
<dbReference type="SUPFAM" id="SSF46785">
    <property type="entry name" value="Winged helix' DNA-binding domain"/>
    <property type="match status" value="1"/>
</dbReference>
<name>A0ABU6JJI1_9BURK</name>
<evidence type="ECO:0000313" key="6">
    <source>
        <dbReference type="EMBL" id="MEC4723845.1"/>
    </source>
</evidence>
<proteinExistence type="predicted"/>
<reference evidence="6 7" key="1">
    <citation type="submission" date="2023-10" db="EMBL/GenBank/DDBJ databases">
        <title>Noviherbaspirillum sp. CPCC 100848 genome assembly.</title>
        <authorList>
            <person name="Li X.Y."/>
            <person name="Fang X.M."/>
        </authorList>
    </citation>
    <scope>NUCLEOTIDE SEQUENCE [LARGE SCALE GENOMIC DNA]</scope>
    <source>
        <strain evidence="6 7">CPCC 100848</strain>
    </source>
</reference>
<evidence type="ECO:0000256" key="4">
    <source>
        <dbReference type="SAM" id="MobiDB-lite"/>
    </source>
</evidence>
<dbReference type="PANTHER" id="PTHR42756:SF1">
    <property type="entry name" value="TRANSCRIPTIONAL REPRESSOR OF EMRAB OPERON"/>
    <property type="match status" value="1"/>
</dbReference>
<gene>
    <name evidence="6" type="ORF">RY831_32580</name>
</gene>
<evidence type="ECO:0000256" key="3">
    <source>
        <dbReference type="ARBA" id="ARBA00023163"/>
    </source>
</evidence>
<dbReference type="PROSITE" id="PS50995">
    <property type="entry name" value="HTH_MARR_2"/>
    <property type="match status" value="1"/>
</dbReference>
<dbReference type="InterPro" id="IPR036390">
    <property type="entry name" value="WH_DNA-bd_sf"/>
</dbReference>
<dbReference type="RefSeq" id="WP_326510447.1">
    <property type="nucleotide sequence ID" value="NZ_JAWIIV010000088.1"/>
</dbReference>